<dbReference type="GO" id="GO:0019185">
    <property type="term" value="C:snRNA-activating protein complex"/>
    <property type="evidence" value="ECO:0007669"/>
    <property type="project" value="TreeGrafter"/>
</dbReference>
<dbReference type="PANTHER" id="PTHR15131">
    <property type="entry name" value="SMALL NUCLEAR RNA ACTIVATING COMPLEX, POLYPEPTIDE 1"/>
    <property type="match status" value="1"/>
</dbReference>
<proteinExistence type="predicted"/>
<dbReference type="GO" id="GO:0042796">
    <property type="term" value="P:snRNA transcription by RNA polymerase III"/>
    <property type="evidence" value="ECO:0007669"/>
    <property type="project" value="TreeGrafter"/>
</dbReference>
<sequence>MDLTSFKPDIDELIDEFTKVKLPFSFHLFLSVVVFFNGLSANCCMEFVSGLCSLLFVVAESTSLADMKMIWLSQYFSYIYEVRPSTKLAFFMQSLYTNFSFSHRVGGLCCLLCLYETQPCKPPLKIYLSLEELKKLRELVIDAKENNIKVVSSLVRKMLEANIFLFGFVDANEDSFVEKVNQLTQLQNARLQVAYEELFANTKIEDFLHMDLASKVVDVGDIKHIAEDKELVGDVAEKMVGQWDSQREFFINKQG</sequence>
<protein>
    <submittedName>
        <fullName evidence="1">Uncharacterized protein</fullName>
    </submittedName>
</protein>
<dbReference type="GO" id="GO:0043565">
    <property type="term" value="F:sequence-specific DNA binding"/>
    <property type="evidence" value="ECO:0007669"/>
    <property type="project" value="TreeGrafter"/>
</dbReference>
<keyword evidence="2" id="KW-1185">Reference proteome</keyword>
<evidence type="ECO:0000313" key="2">
    <source>
        <dbReference type="Proteomes" id="UP000290289"/>
    </source>
</evidence>
<name>A0A498I4I3_MALDO</name>
<reference evidence="1 2" key="1">
    <citation type="submission" date="2018-10" db="EMBL/GenBank/DDBJ databases">
        <title>A high-quality apple genome assembly.</title>
        <authorList>
            <person name="Hu J."/>
        </authorList>
    </citation>
    <scope>NUCLEOTIDE SEQUENCE [LARGE SCALE GENOMIC DNA]</scope>
    <source>
        <strain evidence="2">cv. HFTH1</strain>
        <tissue evidence="1">Young leaf</tissue>
    </source>
</reference>
<dbReference type="Proteomes" id="UP000290289">
    <property type="component" value="Chromosome 15"/>
</dbReference>
<dbReference type="Pfam" id="PF09808">
    <property type="entry name" value="SNAPC1"/>
    <property type="match status" value="1"/>
</dbReference>
<dbReference type="InterPro" id="IPR019188">
    <property type="entry name" value="SNAPC1"/>
</dbReference>
<organism evidence="1 2">
    <name type="scientific">Malus domestica</name>
    <name type="common">Apple</name>
    <name type="synonym">Pyrus malus</name>
    <dbReference type="NCBI Taxonomy" id="3750"/>
    <lineage>
        <taxon>Eukaryota</taxon>
        <taxon>Viridiplantae</taxon>
        <taxon>Streptophyta</taxon>
        <taxon>Embryophyta</taxon>
        <taxon>Tracheophyta</taxon>
        <taxon>Spermatophyta</taxon>
        <taxon>Magnoliopsida</taxon>
        <taxon>eudicotyledons</taxon>
        <taxon>Gunneridae</taxon>
        <taxon>Pentapetalae</taxon>
        <taxon>rosids</taxon>
        <taxon>fabids</taxon>
        <taxon>Rosales</taxon>
        <taxon>Rosaceae</taxon>
        <taxon>Amygdaloideae</taxon>
        <taxon>Maleae</taxon>
        <taxon>Malus</taxon>
    </lineage>
</organism>
<evidence type="ECO:0000313" key="1">
    <source>
        <dbReference type="EMBL" id="RXH76013.1"/>
    </source>
</evidence>
<dbReference type="PANTHER" id="PTHR15131:SF3">
    <property type="entry name" value="SNRNA-ACTIVATING PROTEIN COMPLEX SUBUNIT 1"/>
    <property type="match status" value="1"/>
</dbReference>
<comment type="caution">
    <text evidence="1">The sequence shown here is derived from an EMBL/GenBank/DDBJ whole genome shotgun (WGS) entry which is preliminary data.</text>
</comment>
<dbReference type="EMBL" id="RDQH01000341">
    <property type="protein sequence ID" value="RXH76013.1"/>
    <property type="molecule type" value="Genomic_DNA"/>
</dbReference>
<dbReference type="GO" id="GO:0042795">
    <property type="term" value="P:snRNA transcription by RNA polymerase II"/>
    <property type="evidence" value="ECO:0007669"/>
    <property type="project" value="TreeGrafter"/>
</dbReference>
<dbReference type="AlphaFoldDB" id="A0A498I4I3"/>
<gene>
    <name evidence="1" type="ORF">DVH24_042800</name>
</gene>
<accession>A0A498I4I3</accession>